<evidence type="ECO:0000313" key="2">
    <source>
        <dbReference type="Proteomes" id="UP000051952"/>
    </source>
</evidence>
<organism evidence="1 2">
    <name type="scientific">Bodo saltans</name>
    <name type="common">Flagellated protozoan</name>
    <dbReference type="NCBI Taxonomy" id="75058"/>
    <lineage>
        <taxon>Eukaryota</taxon>
        <taxon>Discoba</taxon>
        <taxon>Euglenozoa</taxon>
        <taxon>Kinetoplastea</taxon>
        <taxon>Metakinetoplastina</taxon>
        <taxon>Eubodonida</taxon>
        <taxon>Bodonidae</taxon>
        <taxon>Bodo</taxon>
    </lineage>
</organism>
<protein>
    <submittedName>
        <fullName evidence="1">Uncharacterized protein</fullName>
    </submittedName>
</protein>
<gene>
    <name evidence="1" type="ORF">BSAL_67625</name>
</gene>
<dbReference type="AlphaFoldDB" id="A0A0S4IUL9"/>
<keyword evidence="2" id="KW-1185">Reference proteome</keyword>
<reference evidence="2" key="1">
    <citation type="submission" date="2015-09" db="EMBL/GenBank/DDBJ databases">
        <authorList>
            <consortium name="Pathogen Informatics"/>
        </authorList>
    </citation>
    <scope>NUCLEOTIDE SEQUENCE [LARGE SCALE GENOMIC DNA]</scope>
    <source>
        <strain evidence="2">Lake Konstanz</strain>
    </source>
</reference>
<dbReference type="EMBL" id="CYKH01000456">
    <property type="protein sequence ID" value="CUF94296.1"/>
    <property type="molecule type" value="Genomic_DNA"/>
</dbReference>
<feature type="non-terminal residue" evidence="1">
    <location>
        <position position="117"/>
    </location>
</feature>
<dbReference type="Proteomes" id="UP000051952">
    <property type="component" value="Unassembled WGS sequence"/>
</dbReference>
<sequence length="117" mass="12009">MPFLVITVTVVSPRIPREFVEKVAAATQSTQFASMFAGGVSSGAALARAMAVRSMIVCDADSAVSSGVLDPVFALCSSSATDTSSPVARSAIVSSVAILVSLHAHSFSWRLCGLLFG</sequence>
<name>A0A0S4IUL9_BODSA</name>
<proteinExistence type="predicted"/>
<evidence type="ECO:0000313" key="1">
    <source>
        <dbReference type="EMBL" id="CUF94296.1"/>
    </source>
</evidence>
<dbReference type="VEuPathDB" id="TriTrypDB:BSAL_67625"/>
<accession>A0A0S4IUL9</accession>